<dbReference type="Proteomes" id="UP001063228">
    <property type="component" value="Chromosome"/>
</dbReference>
<dbReference type="InterPro" id="IPR015002">
    <property type="entry name" value="T6SS_Tdi1_C"/>
</dbReference>
<accession>A0ABY6FLY9</accession>
<dbReference type="Pfam" id="PF08906">
    <property type="entry name" value="T6SS_Tdi1_C"/>
    <property type="match status" value="1"/>
</dbReference>
<name>A0ABY6FLY9_9PSED</name>
<feature type="domain" description="T6SS immunity protein Tdi1 C-terminal" evidence="1">
    <location>
        <begin position="79"/>
        <end position="151"/>
    </location>
</feature>
<proteinExistence type="predicted"/>
<dbReference type="EMBL" id="CP081201">
    <property type="protein sequence ID" value="UXZ98761.1"/>
    <property type="molecule type" value="Genomic_DNA"/>
</dbReference>
<gene>
    <name evidence="2" type="ORF">K3169_13270</name>
</gene>
<dbReference type="RefSeq" id="WP_263271902.1">
    <property type="nucleotide sequence ID" value="NZ_CP081201.1"/>
</dbReference>
<evidence type="ECO:0000313" key="3">
    <source>
        <dbReference type="Proteomes" id="UP001063228"/>
    </source>
</evidence>
<organism evidence="2 3">
    <name type="scientific">Pseudomonas phytophila</name>
    <dbReference type="NCBI Taxonomy" id="2867264"/>
    <lineage>
        <taxon>Bacteria</taxon>
        <taxon>Pseudomonadati</taxon>
        <taxon>Pseudomonadota</taxon>
        <taxon>Gammaproteobacteria</taxon>
        <taxon>Pseudomonadales</taxon>
        <taxon>Pseudomonadaceae</taxon>
        <taxon>Pseudomonas</taxon>
    </lineage>
</organism>
<evidence type="ECO:0000313" key="2">
    <source>
        <dbReference type="EMBL" id="UXZ98761.1"/>
    </source>
</evidence>
<protein>
    <submittedName>
        <fullName evidence="2">DUF1851 domain-containing protein</fullName>
    </submittedName>
</protein>
<evidence type="ECO:0000259" key="1">
    <source>
        <dbReference type="Pfam" id="PF08906"/>
    </source>
</evidence>
<keyword evidence="3" id="KW-1185">Reference proteome</keyword>
<sequence>MGLFSKIFGKPSEPVLYTLFSARPSSDLGAWAPSFPDHTEVVGYSSLGHFFLRSPDDQDYIVLHPFKRAAKSYGSFESVEEFETEILKEPGFDLHVLRSDHVAELFQHLGPLAEDQVYIPKPYPFLGGTEALETYEKGDAWVFMQVVAHMHGLDGSA</sequence>
<reference evidence="2" key="1">
    <citation type="submission" date="2021-08" db="EMBL/GenBank/DDBJ databases">
        <title>Complete genome sequence of Pseudomonas phytophila.</title>
        <authorList>
            <person name="Weir B.S."/>
            <person name="Templeton M.D."/>
            <person name="Arshed S."/>
            <person name="Andersen M.T."/>
            <person name="Jayaraman J."/>
        </authorList>
    </citation>
    <scope>NUCLEOTIDE SEQUENCE</scope>
    <source>
        <strain evidence="2">ICMP 23753</strain>
    </source>
</reference>